<feature type="region of interest" description="Disordered" evidence="1">
    <location>
        <begin position="211"/>
        <end position="251"/>
    </location>
</feature>
<comment type="caution">
    <text evidence="2">The sequence shown here is derived from an EMBL/GenBank/DDBJ whole genome shotgun (WGS) entry which is preliminary data.</text>
</comment>
<feature type="compositionally biased region" description="Basic and acidic residues" evidence="1">
    <location>
        <begin position="1"/>
        <end position="25"/>
    </location>
</feature>
<dbReference type="PANTHER" id="PTHR16155">
    <property type="entry name" value="DED DOMAIN-CONTAINING PROTEIN"/>
    <property type="match status" value="1"/>
</dbReference>
<evidence type="ECO:0000313" key="3">
    <source>
        <dbReference type="Proteomes" id="UP001519460"/>
    </source>
</evidence>
<name>A0ABD0JAD0_9CAEN</name>
<feature type="compositionally biased region" description="Polar residues" evidence="1">
    <location>
        <begin position="211"/>
        <end position="222"/>
    </location>
</feature>
<dbReference type="Proteomes" id="UP001519460">
    <property type="component" value="Unassembled WGS sequence"/>
</dbReference>
<dbReference type="EMBL" id="JACVVK020000538">
    <property type="protein sequence ID" value="KAK7467819.1"/>
    <property type="molecule type" value="Genomic_DNA"/>
</dbReference>
<protein>
    <submittedName>
        <fullName evidence="2">Uncharacterized protein</fullName>
    </submittedName>
</protein>
<accession>A0ABD0JAD0</accession>
<sequence length="1489" mass="171878">ESDEPRWKEVKTKKTRKKEGNEAKESQPAPLSRPVQIGLSADQCLVKQLLNKSPDNTLIFRRTSLDYDRDALLFTKDVVSLWNTPHRNRAHILLGIRRRSVLPHDLVGLPDARDDDYYQSLFRRELFQLPPRFTYREVMYMERRVGIVQIESNQGCGFPSVVISDDVAPGLQKDQLWARKEGQNALISPSDLLVGKIHVWFQAVNRPSHIAQSHESAQQSNPPEELSCSAPGQNTSQSPVIPSSGKTATKTSLGTKAIAGTRTRMGTKANELLEALGYFQKGHFVLLCGTMRHFCRNVESLASAPWIAVYDFDFRGRDPTGLLSSLEENLRQRRGLHVYTWRDPHIGITERGTQWWSLRGRRDVSDSATSDSSHVDWFKKVREKLDKLCIELASFSEDYTIVTILVLWPYSELEARCMHRFLLRMQDQEQFQPQIILCFTDSKPEDGESMEVQMIRRDFGDSVKMFYVSLNDFCTQLELYMQTVRPQAAFEYQLPSEHPNKMTTITDKDAAWLAEDLDVLYLQSPYTKRALSAEDLRKEADNFFRGGTINWYAWYDMGSGYLDAERSISKDVTKHIREVYVEDCKNGMVTILHAPGSGGTTMSQRILWDLHTVAPCVQVRQRSGSSMEDIADRLIFLHDRSHLPVVALMDGEDEPRLQQLSKHLERSYVIILYVKRYPYHMDESRLNRVTDSKYYLRGEVKKQESRNLVMRFREPCQGDQHKIDALMKLDADVQGDIEKHQMYEYGMTVYDHEFKGVRAYVRGYLRLGKGQRKLEPWQRCLGFLSLVYYYGQSSLPCQFFAGLLGMPPNSKLDFEDFPYEVKVFVVPDTSEGRGQYVRIAHYIIAKEILEQILNRGCDSSTQKTSDRLSRDARRNLKDFAIEFINEAVKKKTRTSLTAQTITYILAKAFIFRDNREISDIETQETHTKKPQFSQIMSDLDSDPPYSGRLEVLTKLSDAFPDDPNFRAHLGRFYTCCRPEDVEEAERHFKDAIKLCKKRTGRKESEEVEEKLKLTMMHIYHMYGMFFQVRIARYLKSNPECGVAQNIDEDRFTTMLNHIVVDADQACQNFVNCRLSTPSGCEKSYTYINEIHVRLEVCDFVNRCYPGGLQAFLSQRYSGLIYTFLKNSITEIEDLIMECYNVVILDNVIHLQRKVQWFEDLFSNCTAEMVFVSEEDELTSLRRSITAKKLAFRVSDKHEARVSDIVSVECSVSSEEISSLVSMLEMVFEYESISRNTPKRKLELDYKDWILAIRNPKFPKVYSLENVLRRVRNWSESVNSPQSTFYTFVLLSLLGFGTSTVPGSTESLLEAQQLLLDKLHKLRKTVLKSRFPREWLGKDDLEGIRRLVSSSTVGSIENRRVKNAASRSKLAVCKGTIRTKNMRLSGYIDLDLGEQNTSVKVFYIPLFAKLEGSRFQGERVQFYLAFTLENGYEAYEVKLLDRYRCSECHRKVEMTWDQQEVTCPCGALIFQNEYNQVPRAASDEELSSCG</sequence>
<feature type="region of interest" description="Disordered" evidence="1">
    <location>
        <begin position="1"/>
        <end position="33"/>
    </location>
</feature>
<evidence type="ECO:0000256" key="1">
    <source>
        <dbReference type="SAM" id="MobiDB-lite"/>
    </source>
</evidence>
<feature type="compositionally biased region" description="Polar residues" evidence="1">
    <location>
        <begin position="230"/>
        <end position="251"/>
    </location>
</feature>
<dbReference type="PANTHER" id="PTHR16155:SF19">
    <property type="entry name" value="DED DOMAIN-CONTAINING PROTEIN"/>
    <property type="match status" value="1"/>
</dbReference>
<organism evidence="2 3">
    <name type="scientific">Batillaria attramentaria</name>
    <dbReference type="NCBI Taxonomy" id="370345"/>
    <lineage>
        <taxon>Eukaryota</taxon>
        <taxon>Metazoa</taxon>
        <taxon>Spiralia</taxon>
        <taxon>Lophotrochozoa</taxon>
        <taxon>Mollusca</taxon>
        <taxon>Gastropoda</taxon>
        <taxon>Caenogastropoda</taxon>
        <taxon>Sorbeoconcha</taxon>
        <taxon>Cerithioidea</taxon>
        <taxon>Batillariidae</taxon>
        <taxon>Batillaria</taxon>
    </lineage>
</organism>
<reference evidence="2 3" key="1">
    <citation type="journal article" date="2023" name="Sci. Data">
        <title>Genome assembly of the Korean intertidal mud-creeper Batillaria attramentaria.</title>
        <authorList>
            <person name="Patra A.K."/>
            <person name="Ho P.T."/>
            <person name="Jun S."/>
            <person name="Lee S.J."/>
            <person name="Kim Y."/>
            <person name="Won Y.J."/>
        </authorList>
    </citation>
    <scope>NUCLEOTIDE SEQUENCE [LARGE SCALE GENOMIC DNA]</scope>
    <source>
        <strain evidence="2">Wonlab-2016</strain>
    </source>
</reference>
<gene>
    <name evidence="2" type="ORF">BaRGS_00036963</name>
</gene>
<proteinExistence type="predicted"/>
<keyword evidence="3" id="KW-1185">Reference proteome</keyword>
<evidence type="ECO:0000313" key="2">
    <source>
        <dbReference type="EMBL" id="KAK7467819.1"/>
    </source>
</evidence>
<feature type="non-terminal residue" evidence="2">
    <location>
        <position position="1"/>
    </location>
</feature>